<dbReference type="InterPro" id="IPR006671">
    <property type="entry name" value="Cyclin_N"/>
</dbReference>
<dbReference type="InterPro" id="IPR036915">
    <property type="entry name" value="Cyclin-like_sf"/>
</dbReference>
<gene>
    <name evidence="15" type="ORF">GSTENG00014481001</name>
</gene>
<dbReference type="SMART" id="SM00385">
    <property type="entry name" value="CYCLIN"/>
    <property type="match status" value="1"/>
</dbReference>
<evidence type="ECO:0000256" key="4">
    <source>
        <dbReference type="ARBA" id="ARBA00022553"/>
    </source>
</evidence>
<proteinExistence type="inferred from homology"/>
<feature type="compositionally biased region" description="Basic residues" evidence="13">
    <location>
        <begin position="575"/>
        <end position="589"/>
    </location>
</feature>
<comment type="similarity">
    <text evidence="2">Belongs to the cyclin family. Cyclin C subfamily.</text>
</comment>
<dbReference type="FunFam" id="1.10.472.10:FF:000004">
    <property type="entry name" value="Cyclin T2"/>
    <property type="match status" value="1"/>
</dbReference>
<evidence type="ECO:0000256" key="1">
    <source>
        <dbReference type="ARBA" id="ARBA00004123"/>
    </source>
</evidence>
<comment type="caution">
    <text evidence="15">The sequence shown here is derived from an EMBL/GenBank/DDBJ whole genome shotgun (WGS) entry which is preliminary data.</text>
</comment>
<dbReference type="CDD" id="cd20596">
    <property type="entry name" value="CYCLIN_CCNT2_rpt1"/>
    <property type="match status" value="1"/>
</dbReference>
<dbReference type="InterPro" id="IPR047321">
    <property type="entry name" value="CYCLIN_CCNT2_rpt1"/>
</dbReference>
<evidence type="ECO:0000256" key="2">
    <source>
        <dbReference type="ARBA" id="ARBA00008638"/>
    </source>
</evidence>
<feature type="region of interest" description="Disordered" evidence="13">
    <location>
        <begin position="263"/>
        <end position="296"/>
    </location>
</feature>
<evidence type="ECO:0000256" key="12">
    <source>
        <dbReference type="RuleBase" id="RU000383"/>
    </source>
</evidence>
<feature type="compositionally biased region" description="Polar residues" evidence="13">
    <location>
        <begin position="269"/>
        <end position="296"/>
    </location>
</feature>
<name>Q4SQ81_TETNG</name>
<keyword evidence="6" id="KW-0832">Ubl conjugation</keyword>
<feature type="non-terminal residue" evidence="15">
    <location>
        <position position="1"/>
    </location>
</feature>
<evidence type="ECO:0000256" key="9">
    <source>
        <dbReference type="ARBA" id="ARBA00023163"/>
    </source>
</evidence>
<feature type="region of interest" description="Disordered" evidence="13">
    <location>
        <begin position="469"/>
        <end position="645"/>
    </location>
</feature>
<dbReference type="PANTHER" id="PTHR10026">
    <property type="entry name" value="CYCLIN"/>
    <property type="match status" value="1"/>
</dbReference>
<keyword evidence="3" id="KW-1017">Isopeptide bond</keyword>
<sequence>MAACRGASSKWFFTREQLENTPSRRCGIEPDRELSYRQQSANLIQDMGQRLNVSQLTINTAIVYMHRFYMHHSFTKFHRNIISPTTLFLAAKVEEQPRKLEHVIKVAHACLSPQETPPDIKSNAYLQQAQELVMLESIVLQTLGFEITIDHPHTDVVKCTQLVRASKDLAQTSYFMATNSLHLTTFCLQYKPTVIACVCIHLACKWSNWEIPVSTDGKHWWEYVDSSVRLELLDELTHEFLQILEKTPSRLKRIRNWRATQAAKKPKTESCQLSESSAAGPSMIQDQGDTSNPSFSKAGSTLGVPLSLDCSYATSGQTEWPVYASACIKQEPLSISCQDATMSMQTSTSSLLQHLPVYKSENTIDFSPVKQEPKGGGLAKHQPAPHSAYLPSALPPPPQPSPTQKLSLDKYREKHTADLAVSGQKPGLELHGGGMDCDLKADMSSSSSSSSSSYASSFLSQLDHRKYSQFHQTSHGGSTGTGDSQMKVKGPSLASQDKRHHSDKWDKGSLKLRMAGPGFGGSSQLDKSGQSNKEDLKMKIKVSSSDRHSSSDEGVVASNANNKSKHSSSALTKEKQHHNLHRHHKHSHLHSGNGRGEPEGLPRAPPGLATTEGPALVPPASAPPLLMPRKRVYPEVSHNHHPSSS</sequence>
<keyword evidence="5" id="KW-0132">Cell division</keyword>
<organism evidence="15">
    <name type="scientific">Tetraodon nigroviridis</name>
    <name type="common">Spotted green pufferfish</name>
    <name type="synonym">Chelonodon nigroviridis</name>
    <dbReference type="NCBI Taxonomy" id="99883"/>
    <lineage>
        <taxon>Eukaryota</taxon>
        <taxon>Metazoa</taxon>
        <taxon>Chordata</taxon>
        <taxon>Craniata</taxon>
        <taxon>Vertebrata</taxon>
        <taxon>Euteleostomi</taxon>
        <taxon>Actinopterygii</taxon>
        <taxon>Neopterygii</taxon>
        <taxon>Teleostei</taxon>
        <taxon>Neoteleostei</taxon>
        <taxon>Acanthomorphata</taxon>
        <taxon>Eupercaria</taxon>
        <taxon>Tetraodontiformes</taxon>
        <taxon>Tetradontoidea</taxon>
        <taxon>Tetraodontidae</taxon>
        <taxon>Tetraodon</taxon>
    </lineage>
</organism>
<keyword evidence="11" id="KW-0131">Cell cycle</keyword>
<dbReference type="InterPro" id="IPR013763">
    <property type="entry name" value="Cyclin-like_dom"/>
</dbReference>
<feature type="compositionally biased region" description="Basic and acidic residues" evidence="13">
    <location>
        <begin position="532"/>
        <end position="551"/>
    </location>
</feature>
<evidence type="ECO:0000256" key="10">
    <source>
        <dbReference type="ARBA" id="ARBA00023242"/>
    </source>
</evidence>
<keyword evidence="9" id="KW-0804">Transcription</keyword>
<comment type="subcellular location">
    <subcellularLocation>
        <location evidence="1">Nucleus</location>
    </subcellularLocation>
</comment>
<dbReference type="InterPro" id="IPR047322">
    <property type="entry name" value="CYCLIN_CCNT2_rpt2"/>
</dbReference>
<accession>Q4SQ81</accession>
<feature type="region of interest" description="Disordered" evidence="13">
    <location>
        <begin position="367"/>
        <end position="407"/>
    </location>
</feature>
<feature type="compositionally biased region" description="Low complexity" evidence="13">
    <location>
        <begin position="473"/>
        <end position="484"/>
    </location>
</feature>
<evidence type="ECO:0000256" key="13">
    <source>
        <dbReference type="SAM" id="MobiDB-lite"/>
    </source>
</evidence>
<dbReference type="EMBL" id="CAAE01014534">
    <property type="protein sequence ID" value="CAF97201.1"/>
    <property type="molecule type" value="Genomic_DNA"/>
</dbReference>
<feature type="compositionally biased region" description="Polar residues" evidence="13">
    <location>
        <begin position="522"/>
        <end position="531"/>
    </location>
</feature>
<feature type="compositionally biased region" description="Pro residues" evidence="13">
    <location>
        <begin position="616"/>
        <end position="626"/>
    </location>
</feature>
<dbReference type="GO" id="GO:0016538">
    <property type="term" value="F:cyclin-dependent protein serine/threonine kinase regulator activity"/>
    <property type="evidence" value="ECO:0007669"/>
    <property type="project" value="InterPro"/>
</dbReference>
<evidence type="ECO:0000259" key="14">
    <source>
        <dbReference type="SMART" id="SM00385"/>
    </source>
</evidence>
<dbReference type="KEGG" id="tng:GSTEN00014481G001"/>
<dbReference type="GO" id="GO:0051301">
    <property type="term" value="P:cell division"/>
    <property type="evidence" value="ECO:0007669"/>
    <property type="project" value="UniProtKB-KW"/>
</dbReference>
<dbReference type="OrthoDB" id="25002at2759"/>
<keyword evidence="7" id="KW-0805">Transcription regulation</keyword>
<feature type="domain" description="Cyclin-like" evidence="14">
    <location>
        <begin position="42"/>
        <end position="141"/>
    </location>
</feature>
<dbReference type="GO" id="GO:0005634">
    <property type="term" value="C:nucleus"/>
    <property type="evidence" value="ECO:0007669"/>
    <property type="project" value="UniProtKB-SubCell"/>
</dbReference>
<dbReference type="InterPro" id="IPR043198">
    <property type="entry name" value="Cyclin/Ssn8"/>
</dbReference>
<protein>
    <submittedName>
        <fullName evidence="15">(spotted green pufferfish) hypothetical protein</fullName>
    </submittedName>
</protein>
<evidence type="ECO:0000256" key="8">
    <source>
        <dbReference type="ARBA" id="ARBA00023127"/>
    </source>
</evidence>
<evidence type="ECO:0000256" key="6">
    <source>
        <dbReference type="ARBA" id="ARBA00022843"/>
    </source>
</evidence>
<keyword evidence="4" id="KW-0597">Phosphoprotein</keyword>
<dbReference type="Gene3D" id="1.10.472.10">
    <property type="entry name" value="Cyclin-like"/>
    <property type="match status" value="2"/>
</dbReference>
<dbReference type="Pfam" id="PF00134">
    <property type="entry name" value="Cyclin_N"/>
    <property type="match status" value="1"/>
</dbReference>
<evidence type="ECO:0000256" key="5">
    <source>
        <dbReference type="ARBA" id="ARBA00022618"/>
    </source>
</evidence>
<keyword evidence="8 12" id="KW-0195">Cyclin</keyword>
<reference evidence="15" key="2">
    <citation type="submission" date="2004-02" db="EMBL/GenBank/DDBJ databases">
        <authorList>
            <consortium name="Genoscope"/>
            <consortium name="Whitehead Institute Centre for Genome Research"/>
        </authorList>
    </citation>
    <scope>NUCLEOTIDE SEQUENCE</scope>
</reference>
<reference evidence="15" key="1">
    <citation type="journal article" date="2004" name="Nature">
        <title>Genome duplication in the teleost fish Tetraodon nigroviridis reveals the early vertebrate proto-karyotype.</title>
        <authorList>
            <person name="Jaillon O."/>
            <person name="Aury J.-M."/>
            <person name="Brunet F."/>
            <person name="Petit J.-L."/>
            <person name="Stange-Thomann N."/>
            <person name="Mauceli E."/>
            <person name="Bouneau L."/>
            <person name="Fischer C."/>
            <person name="Ozouf-Costaz C."/>
            <person name="Bernot A."/>
            <person name="Nicaud S."/>
            <person name="Jaffe D."/>
            <person name="Fisher S."/>
            <person name="Lutfalla G."/>
            <person name="Dossat C."/>
            <person name="Segurens B."/>
            <person name="Dasilva C."/>
            <person name="Salanoubat M."/>
            <person name="Levy M."/>
            <person name="Boudet N."/>
            <person name="Castellano S."/>
            <person name="Anthouard V."/>
            <person name="Jubin C."/>
            <person name="Castelli V."/>
            <person name="Katinka M."/>
            <person name="Vacherie B."/>
            <person name="Biemont C."/>
            <person name="Skalli Z."/>
            <person name="Cattolico L."/>
            <person name="Poulain J."/>
            <person name="De Berardinis V."/>
            <person name="Cruaud C."/>
            <person name="Duprat S."/>
            <person name="Brottier P."/>
            <person name="Coutanceau J.-P."/>
            <person name="Gouzy J."/>
            <person name="Parra G."/>
            <person name="Lardier G."/>
            <person name="Chapple C."/>
            <person name="McKernan K.J."/>
            <person name="McEwan P."/>
            <person name="Bosak S."/>
            <person name="Kellis M."/>
            <person name="Volff J.-N."/>
            <person name="Guigo R."/>
            <person name="Zody M.C."/>
            <person name="Mesirov J."/>
            <person name="Lindblad-Toh K."/>
            <person name="Birren B."/>
            <person name="Nusbaum C."/>
            <person name="Kahn D."/>
            <person name="Robinson-Rechavi M."/>
            <person name="Laudet V."/>
            <person name="Schachter V."/>
            <person name="Quetier F."/>
            <person name="Saurin W."/>
            <person name="Scarpelli C."/>
            <person name="Wincker P."/>
            <person name="Lander E.S."/>
            <person name="Weissenbach J."/>
            <person name="Roest Crollius H."/>
        </authorList>
    </citation>
    <scope>NUCLEOTIDE SEQUENCE [LARGE SCALE GENOMIC DNA]</scope>
</reference>
<dbReference type="SUPFAM" id="SSF47954">
    <property type="entry name" value="Cyclin-like"/>
    <property type="match status" value="2"/>
</dbReference>
<dbReference type="GO" id="GO:0006357">
    <property type="term" value="P:regulation of transcription by RNA polymerase II"/>
    <property type="evidence" value="ECO:0007669"/>
    <property type="project" value="InterPro"/>
</dbReference>
<dbReference type="FunFam" id="1.10.472.10:FF:000009">
    <property type="entry name" value="cyclin-T2 isoform X1"/>
    <property type="match status" value="1"/>
</dbReference>
<evidence type="ECO:0000256" key="7">
    <source>
        <dbReference type="ARBA" id="ARBA00023015"/>
    </source>
</evidence>
<feature type="compositionally biased region" description="Low complexity" evidence="13">
    <location>
        <begin position="557"/>
        <end position="570"/>
    </location>
</feature>
<evidence type="ECO:0000256" key="11">
    <source>
        <dbReference type="ARBA" id="ARBA00023306"/>
    </source>
</evidence>
<dbReference type="AlphaFoldDB" id="Q4SQ81"/>
<evidence type="ECO:0000256" key="3">
    <source>
        <dbReference type="ARBA" id="ARBA00022499"/>
    </source>
</evidence>
<evidence type="ECO:0000313" key="15">
    <source>
        <dbReference type="EMBL" id="CAF97201.1"/>
    </source>
</evidence>
<dbReference type="Pfam" id="PF21797">
    <property type="entry name" value="CycT2-like_C"/>
    <property type="match status" value="1"/>
</dbReference>
<dbReference type="CDD" id="cd20598">
    <property type="entry name" value="CYCLIN_CCNT2_rpt2"/>
    <property type="match status" value="1"/>
</dbReference>
<keyword evidence="10" id="KW-0539">Nucleus</keyword>